<dbReference type="SUPFAM" id="SSF53067">
    <property type="entry name" value="Actin-like ATPase domain"/>
    <property type="match status" value="1"/>
</dbReference>
<dbReference type="Proteomes" id="UP000572680">
    <property type="component" value="Unassembled WGS sequence"/>
</dbReference>
<dbReference type="EMBL" id="JACJIA010000014">
    <property type="protein sequence ID" value="MBA8956183.1"/>
    <property type="molecule type" value="Genomic_DNA"/>
</dbReference>
<dbReference type="InterPro" id="IPR000600">
    <property type="entry name" value="ROK"/>
</dbReference>
<name>A0A7W3LXM0_ACTNM</name>
<dbReference type="Gene3D" id="1.10.10.10">
    <property type="entry name" value="Winged helix-like DNA-binding domain superfamily/Winged helix DNA-binding domain"/>
    <property type="match status" value="1"/>
</dbReference>
<keyword evidence="2" id="KW-0418">Kinase</keyword>
<evidence type="ECO:0000256" key="1">
    <source>
        <dbReference type="ARBA" id="ARBA00006479"/>
    </source>
</evidence>
<keyword evidence="2" id="KW-0808">Transferase</keyword>
<evidence type="ECO:0000313" key="3">
    <source>
        <dbReference type="Proteomes" id="UP000572680"/>
    </source>
</evidence>
<organism evidence="2 3">
    <name type="scientific">Actinomadura namibiensis</name>
    <dbReference type="NCBI Taxonomy" id="182080"/>
    <lineage>
        <taxon>Bacteria</taxon>
        <taxon>Bacillati</taxon>
        <taxon>Actinomycetota</taxon>
        <taxon>Actinomycetes</taxon>
        <taxon>Streptosporangiales</taxon>
        <taxon>Thermomonosporaceae</taxon>
        <taxon>Actinomadura</taxon>
    </lineage>
</organism>
<keyword evidence="3" id="KW-1185">Reference proteome</keyword>
<dbReference type="GO" id="GO:0016301">
    <property type="term" value="F:kinase activity"/>
    <property type="evidence" value="ECO:0007669"/>
    <property type="project" value="UniProtKB-KW"/>
</dbReference>
<dbReference type="Gene3D" id="3.30.420.40">
    <property type="match status" value="2"/>
</dbReference>
<comment type="similarity">
    <text evidence="1">Belongs to the ROK (NagC/XylR) family.</text>
</comment>
<dbReference type="InterPro" id="IPR036388">
    <property type="entry name" value="WH-like_DNA-bd_sf"/>
</dbReference>
<gene>
    <name evidence="2" type="ORF">HNR61_007865</name>
</gene>
<dbReference type="InterPro" id="IPR036390">
    <property type="entry name" value="WH_DNA-bd_sf"/>
</dbReference>
<proteinExistence type="inferred from homology"/>
<dbReference type="AlphaFoldDB" id="A0A7W3LXM0"/>
<sequence length="391" mass="39739">MPPTARPEHLRTEDARWRGALAVLGEMRRTPGVTRAAVAQRLGLSSGSATDITARLRDLELLAETPAPASGRGRPTTVLTPHLNGPLVVVADLRLEDWRCAVAALDGVPRTVAADVHASRAPADVVGAVAEGVRGVVDRYGDRVRAVGAAVTATVQHGEVVQASTLGWDAVDLGVLARELPLVIGNDATLEGVAEARGGAAAGAATALHVTIEGGLGGSLVVAGRPVDGATGAGGEFGHLPFGDPGLRCPCGATGCWELNVDGRAIARHLGDPEPADPRTYLLTALSSPDTGVRAAVARAAADFGRGLAGLVNALDPDVVTLGGLAWPLRTAAGPEFDSAFTGGLMRFRRAAPPTVLAAARGEDGALHGAAAVALDLFLTGTGLTAWAERH</sequence>
<evidence type="ECO:0000313" key="2">
    <source>
        <dbReference type="EMBL" id="MBA8956183.1"/>
    </source>
</evidence>
<dbReference type="Pfam" id="PF00480">
    <property type="entry name" value="ROK"/>
    <property type="match status" value="1"/>
</dbReference>
<protein>
    <submittedName>
        <fullName evidence="2">Putative NBD/HSP70 family sugar kinase</fullName>
    </submittedName>
</protein>
<dbReference type="SUPFAM" id="SSF46785">
    <property type="entry name" value="Winged helix' DNA-binding domain"/>
    <property type="match status" value="1"/>
</dbReference>
<dbReference type="PANTHER" id="PTHR18964">
    <property type="entry name" value="ROK (REPRESSOR, ORF, KINASE) FAMILY"/>
    <property type="match status" value="1"/>
</dbReference>
<reference evidence="2 3" key="1">
    <citation type="submission" date="2020-08" db="EMBL/GenBank/DDBJ databases">
        <title>Genomic Encyclopedia of Type Strains, Phase IV (KMG-IV): sequencing the most valuable type-strain genomes for metagenomic binning, comparative biology and taxonomic classification.</title>
        <authorList>
            <person name="Goeker M."/>
        </authorList>
    </citation>
    <scope>NUCLEOTIDE SEQUENCE [LARGE SCALE GENOMIC DNA]</scope>
    <source>
        <strain evidence="2 3">DSM 44197</strain>
    </source>
</reference>
<dbReference type="RefSeq" id="WP_182848118.1">
    <property type="nucleotide sequence ID" value="NZ_BAAALP010000007.1"/>
</dbReference>
<dbReference type="PANTHER" id="PTHR18964:SF149">
    <property type="entry name" value="BIFUNCTIONAL UDP-N-ACETYLGLUCOSAMINE 2-EPIMERASE_N-ACETYLMANNOSAMINE KINASE"/>
    <property type="match status" value="1"/>
</dbReference>
<dbReference type="InterPro" id="IPR043129">
    <property type="entry name" value="ATPase_NBD"/>
</dbReference>
<comment type="caution">
    <text evidence="2">The sequence shown here is derived from an EMBL/GenBank/DDBJ whole genome shotgun (WGS) entry which is preliminary data.</text>
</comment>
<accession>A0A7W3LXM0</accession>